<accession>A0A9W9TSD4</accession>
<evidence type="ECO:0000313" key="3">
    <source>
        <dbReference type="Proteomes" id="UP001150941"/>
    </source>
</evidence>
<name>A0A9W9TSD4_9EURO</name>
<dbReference type="EMBL" id="JAPQKS010000003">
    <property type="protein sequence ID" value="KAJ5238943.1"/>
    <property type="molecule type" value="Genomic_DNA"/>
</dbReference>
<evidence type="ECO:0000313" key="2">
    <source>
        <dbReference type="EMBL" id="KAJ5238943.1"/>
    </source>
</evidence>
<reference evidence="2" key="1">
    <citation type="submission" date="2022-11" db="EMBL/GenBank/DDBJ databases">
        <authorList>
            <person name="Petersen C."/>
        </authorList>
    </citation>
    <scope>NUCLEOTIDE SEQUENCE</scope>
    <source>
        <strain evidence="2">IBT 19713</strain>
    </source>
</reference>
<comment type="caution">
    <text evidence="2">The sequence shown here is derived from an EMBL/GenBank/DDBJ whole genome shotgun (WGS) entry which is preliminary data.</text>
</comment>
<proteinExistence type="predicted"/>
<reference evidence="2" key="2">
    <citation type="journal article" date="2023" name="IMA Fungus">
        <title>Comparative genomic study of the Penicillium genus elucidates a diverse pangenome and 15 lateral gene transfer events.</title>
        <authorList>
            <person name="Petersen C."/>
            <person name="Sorensen T."/>
            <person name="Nielsen M.R."/>
            <person name="Sondergaard T.E."/>
            <person name="Sorensen J.L."/>
            <person name="Fitzpatrick D.A."/>
            <person name="Frisvad J.C."/>
            <person name="Nielsen K.L."/>
        </authorList>
    </citation>
    <scope>NUCLEOTIDE SEQUENCE</scope>
    <source>
        <strain evidence="2">IBT 19713</strain>
    </source>
</reference>
<dbReference type="Proteomes" id="UP001150941">
    <property type="component" value="Unassembled WGS sequence"/>
</dbReference>
<evidence type="ECO:0000256" key="1">
    <source>
        <dbReference type="SAM" id="MobiDB-lite"/>
    </source>
</evidence>
<organism evidence="2 3">
    <name type="scientific">Penicillium chermesinum</name>
    <dbReference type="NCBI Taxonomy" id="63820"/>
    <lineage>
        <taxon>Eukaryota</taxon>
        <taxon>Fungi</taxon>
        <taxon>Dikarya</taxon>
        <taxon>Ascomycota</taxon>
        <taxon>Pezizomycotina</taxon>
        <taxon>Eurotiomycetes</taxon>
        <taxon>Eurotiomycetidae</taxon>
        <taxon>Eurotiales</taxon>
        <taxon>Aspergillaceae</taxon>
        <taxon>Penicillium</taxon>
    </lineage>
</organism>
<protein>
    <submittedName>
        <fullName evidence="2">Uncharacterized protein</fullName>
    </submittedName>
</protein>
<dbReference type="GeneID" id="83200162"/>
<feature type="compositionally biased region" description="Basic and acidic residues" evidence="1">
    <location>
        <begin position="216"/>
        <end position="226"/>
    </location>
</feature>
<keyword evidence="3" id="KW-1185">Reference proteome</keyword>
<sequence length="226" mass="24616">MPGCYDNRDPKLPRSQLREIGVRLSTQIDGAAHSIPHHSTQLTYRQLQRHYLERQPEDWPLSHIDAELLFPPSAPLSGATTGYVNWFYEHKRGPASPKHLELLGTTARGCIVLRVLWRVPGSQASEVPYVSNVALCLYEHEHGRLESLRYIFRRFGDQPSNGGSGEAHLAALGARSPGGSTDGNVGAWNAGVSGGAGDEDRTHGGIHDPGGVSGRDASHCEDQRLS</sequence>
<dbReference type="AlphaFoldDB" id="A0A9W9TSD4"/>
<gene>
    <name evidence="2" type="ORF">N7468_003562</name>
</gene>
<feature type="region of interest" description="Disordered" evidence="1">
    <location>
        <begin position="175"/>
        <end position="226"/>
    </location>
</feature>
<dbReference type="RefSeq" id="XP_058331862.1">
    <property type="nucleotide sequence ID" value="XM_058472859.1"/>
</dbReference>